<keyword evidence="11" id="KW-0106">Calcium</keyword>
<evidence type="ECO:0000256" key="8">
    <source>
        <dbReference type="ARBA" id="ARBA00022741"/>
    </source>
</evidence>
<dbReference type="PRINTS" id="PR00449">
    <property type="entry name" value="RASTRNSFRMNG"/>
</dbReference>
<accession>A0AAW0FN34</accession>
<dbReference type="GO" id="GO:0005525">
    <property type="term" value="F:GTP binding"/>
    <property type="evidence" value="ECO:0007669"/>
    <property type="project" value="UniProtKB-KW"/>
</dbReference>
<keyword evidence="7" id="KW-0677">Repeat</keyword>
<dbReference type="Gene3D" id="3.40.50.300">
    <property type="entry name" value="P-loop containing nucleotide triphosphate hydrolases"/>
    <property type="match status" value="1"/>
</dbReference>
<evidence type="ECO:0000256" key="10">
    <source>
        <dbReference type="ARBA" id="ARBA00022801"/>
    </source>
</evidence>
<keyword evidence="20" id="KW-1185">Reference proteome</keyword>
<dbReference type="CDD" id="cd01893">
    <property type="entry name" value="Miro1"/>
    <property type="match status" value="1"/>
</dbReference>
<evidence type="ECO:0000256" key="4">
    <source>
        <dbReference type="ARBA" id="ARBA00019119"/>
    </source>
</evidence>
<keyword evidence="14" id="KW-0342">GTP-binding</keyword>
<dbReference type="Pfam" id="PF00071">
    <property type="entry name" value="Ras"/>
    <property type="match status" value="1"/>
</dbReference>
<dbReference type="EMBL" id="JASBNA010000040">
    <property type="protein sequence ID" value="KAK7681577.1"/>
    <property type="molecule type" value="Genomic_DNA"/>
</dbReference>
<keyword evidence="5" id="KW-0812">Transmembrane</keyword>
<evidence type="ECO:0000256" key="15">
    <source>
        <dbReference type="ARBA" id="ARBA00023136"/>
    </source>
</evidence>
<dbReference type="InterPro" id="IPR002048">
    <property type="entry name" value="EF_hand_dom"/>
</dbReference>
<name>A0AAW0FN34_9APHY</name>
<dbReference type="InterPro" id="IPR005225">
    <property type="entry name" value="Small_GTP-bd"/>
</dbReference>
<evidence type="ECO:0000256" key="12">
    <source>
        <dbReference type="ARBA" id="ARBA00022989"/>
    </source>
</evidence>
<dbReference type="InterPro" id="IPR013567">
    <property type="entry name" value="EF_hand_assoc_2"/>
</dbReference>
<keyword evidence="10" id="KW-0378">Hydrolase</keyword>
<dbReference type="SMART" id="SM00174">
    <property type="entry name" value="RHO"/>
    <property type="match status" value="1"/>
</dbReference>
<dbReference type="SMART" id="SM00173">
    <property type="entry name" value="RAS"/>
    <property type="match status" value="1"/>
</dbReference>
<keyword evidence="8" id="KW-0547">Nucleotide-binding</keyword>
<dbReference type="InterPro" id="IPR052266">
    <property type="entry name" value="Miro-EF-hand_domain"/>
</dbReference>
<feature type="domain" description="Miro" evidence="18">
    <location>
        <begin position="2"/>
        <end position="170"/>
    </location>
</feature>
<dbReference type="InterPro" id="IPR027417">
    <property type="entry name" value="P-loop_NTPase"/>
</dbReference>
<evidence type="ECO:0000256" key="2">
    <source>
        <dbReference type="ARBA" id="ARBA00004200"/>
    </source>
</evidence>
<dbReference type="FunFam" id="1.10.238.10:FF:000011">
    <property type="entry name" value="Mitochondrial Rho GTPase"/>
    <property type="match status" value="1"/>
</dbReference>
<dbReference type="SMART" id="SM00175">
    <property type="entry name" value="RAB"/>
    <property type="match status" value="1"/>
</dbReference>
<dbReference type="NCBIfam" id="TIGR00231">
    <property type="entry name" value="small_GTP"/>
    <property type="match status" value="1"/>
</dbReference>
<evidence type="ECO:0000256" key="9">
    <source>
        <dbReference type="ARBA" id="ARBA00022787"/>
    </source>
</evidence>
<protein>
    <recommendedName>
        <fullName evidence="4">Mitochondrial Rho GTPase 1</fullName>
    </recommendedName>
    <alternativeName>
        <fullName evidence="16">GTPase EF-hand protein of mitochondria 1</fullName>
    </alternativeName>
</protein>
<comment type="function">
    <text evidence="1">Mitochondrial GTPase involved in mitochondrial trafficking. Probably involved in control of anterograde transport of mitochondria and their subcellular distribution.</text>
</comment>
<keyword evidence="9" id="KW-1000">Mitochondrion outer membrane</keyword>
<dbReference type="AlphaFoldDB" id="A0AAW0FN34"/>
<dbReference type="InterPro" id="IPR011992">
    <property type="entry name" value="EF-hand-dom_pair"/>
</dbReference>
<dbReference type="SUPFAM" id="SSF47473">
    <property type="entry name" value="EF-hand"/>
    <property type="match status" value="1"/>
</dbReference>
<evidence type="ECO:0000256" key="1">
    <source>
        <dbReference type="ARBA" id="ARBA00003481"/>
    </source>
</evidence>
<dbReference type="PROSITE" id="PS51423">
    <property type="entry name" value="MIRO"/>
    <property type="match status" value="1"/>
</dbReference>
<comment type="similarity">
    <text evidence="3">Belongs to the mitochondrial Rho GTPase family.</text>
</comment>
<reference evidence="19 20" key="1">
    <citation type="submission" date="2022-09" db="EMBL/GenBank/DDBJ databases">
        <authorList>
            <person name="Palmer J.M."/>
        </authorList>
    </citation>
    <scope>NUCLEOTIDE SEQUENCE [LARGE SCALE GENOMIC DNA]</scope>
    <source>
        <strain evidence="19 20">DSM 7382</strain>
    </source>
</reference>
<evidence type="ECO:0000256" key="6">
    <source>
        <dbReference type="ARBA" id="ARBA00022723"/>
    </source>
</evidence>
<evidence type="ECO:0000256" key="7">
    <source>
        <dbReference type="ARBA" id="ARBA00022737"/>
    </source>
</evidence>
<dbReference type="PANTHER" id="PTHR46819:SF1">
    <property type="entry name" value="EF-HAND CALCIUM-BINDING DOMAIN-CONTAINING PROTEIN 7"/>
    <property type="match status" value="1"/>
</dbReference>
<keyword evidence="6" id="KW-0479">Metal-binding</keyword>
<dbReference type="InterPro" id="IPR018247">
    <property type="entry name" value="EF_Hand_1_Ca_BS"/>
</dbReference>
<dbReference type="PROSITE" id="PS00018">
    <property type="entry name" value="EF_HAND_1"/>
    <property type="match status" value="2"/>
</dbReference>
<dbReference type="Gene3D" id="1.10.238.10">
    <property type="entry name" value="EF-hand"/>
    <property type="match status" value="2"/>
</dbReference>
<dbReference type="Proteomes" id="UP001385951">
    <property type="component" value="Unassembled WGS sequence"/>
</dbReference>
<evidence type="ECO:0000313" key="19">
    <source>
        <dbReference type="EMBL" id="KAK7681577.1"/>
    </source>
</evidence>
<dbReference type="SMART" id="SM00054">
    <property type="entry name" value="EFh"/>
    <property type="match status" value="2"/>
</dbReference>
<comment type="caution">
    <text evidence="19">The sequence shown here is derived from an EMBL/GenBank/DDBJ whole genome shotgun (WGS) entry which is preliminary data.</text>
</comment>
<dbReference type="PANTHER" id="PTHR46819">
    <property type="entry name" value="EF-HAND CALCIUM-BINDING DOMAIN-CONTAINING PROTEIN 7"/>
    <property type="match status" value="1"/>
</dbReference>
<keyword evidence="12" id="KW-1133">Transmembrane helix</keyword>
<comment type="subcellular location">
    <subcellularLocation>
        <location evidence="2">Mitochondrion outer membrane</location>
        <topology evidence="2">Single-pass type IV membrane protein</topology>
    </subcellularLocation>
</comment>
<dbReference type="Pfam" id="PF13202">
    <property type="entry name" value="EF-hand_5"/>
    <property type="match status" value="2"/>
</dbReference>
<feature type="domain" description="EF-hand" evidence="17">
    <location>
        <begin position="186"/>
        <end position="221"/>
    </location>
</feature>
<evidence type="ECO:0000256" key="16">
    <source>
        <dbReference type="ARBA" id="ARBA00032646"/>
    </source>
</evidence>
<dbReference type="PROSITE" id="PS51421">
    <property type="entry name" value="RAS"/>
    <property type="match status" value="1"/>
</dbReference>
<dbReference type="Pfam" id="PF08356">
    <property type="entry name" value="EF_assoc_2"/>
    <property type="match status" value="1"/>
</dbReference>
<dbReference type="GO" id="GO:0005741">
    <property type="term" value="C:mitochondrial outer membrane"/>
    <property type="evidence" value="ECO:0007669"/>
    <property type="project" value="UniProtKB-SubCell"/>
</dbReference>
<evidence type="ECO:0000259" key="18">
    <source>
        <dbReference type="PROSITE" id="PS51423"/>
    </source>
</evidence>
<keyword evidence="13" id="KW-0496">Mitochondrion</keyword>
<evidence type="ECO:0000313" key="20">
    <source>
        <dbReference type="Proteomes" id="UP001385951"/>
    </source>
</evidence>
<evidence type="ECO:0000256" key="5">
    <source>
        <dbReference type="ARBA" id="ARBA00022692"/>
    </source>
</evidence>
<evidence type="ECO:0000259" key="17">
    <source>
        <dbReference type="PROSITE" id="PS50222"/>
    </source>
</evidence>
<proteinExistence type="inferred from homology"/>
<dbReference type="GO" id="GO:0005509">
    <property type="term" value="F:calcium ion binding"/>
    <property type="evidence" value="ECO:0007669"/>
    <property type="project" value="InterPro"/>
</dbReference>
<evidence type="ECO:0000256" key="11">
    <source>
        <dbReference type="ARBA" id="ARBA00022837"/>
    </source>
</evidence>
<dbReference type="GO" id="GO:0003924">
    <property type="term" value="F:GTPase activity"/>
    <property type="evidence" value="ECO:0007669"/>
    <property type="project" value="InterPro"/>
</dbReference>
<dbReference type="SUPFAM" id="SSF52540">
    <property type="entry name" value="P-loop containing nucleoside triphosphate hydrolases"/>
    <property type="match status" value="1"/>
</dbReference>
<sequence length="359" mass="39928">MRRDVRILLVGDEGVGKSTIITSLIKESFVPHVQHVVPEVTIPPETTPENVTTYIVDSGCTPQDTQHLETEIRKAHVICVVYAIDNPNSFDRIPTYWLPYFRQLGVNVPVILVGNKIDLRGGEVTNEALEDEIIPIMNEFKEVETCVECSAKLPLNVSEVFYFAQKAVLHPTAPLYDSRDHVLKKECVAALRRIFTLCDTNKDGILDANELNEFQRECFDTPLQAQELEGIKAMVQEHSPDGVRDGGLTAEGFLFPAHEIHPAGSFGDYLDCASVETKTEPISRRFDVPHDCSVELSPNGYKFLTDLFEAFDKDQDGALNQDELTDLFSTSPGNPWAAQQFPETTVANDAGRGHSPRVG</sequence>
<evidence type="ECO:0000256" key="3">
    <source>
        <dbReference type="ARBA" id="ARBA00007981"/>
    </source>
</evidence>
<organism evidence="19 20">
    <name type="scientific">Cerrena zonata</name>
    <dbReference type="NCBI Taxonomy" id="2478898"/>
    <lineage>
        <taxon>Eukaryota</taxon>
        <taxon>Fungi</taxon>
        <taxon>Dikarya</taxon>
        <taxon>Basidiomycota</taxon>
        <taxon>Agaricomycotina</taxon>
        <taxon>Agaricomycetes</taxon>
        <taxon>Polyporales</taxon>
        <taxon>Cerrenaceae</taxon>
        <taxon>Cerrena</taxon>
    </lineage>
</organism>
<feature type="domain" description="EF-hand" evidence="17">
    <location>
        <begin position="299"/>
        <end position="334"/>
    </location>
</feature>
<dbReference type="PROSITE" id="PS50222">
    <property type="entry name" value="EF_HAND_2"/>
    <property type="match status" value="2"/>
</dbReference>
<dbReference type="InterPro" id="IPR020860">
    <property type="entry name" value="MIRO_dom"/>
</dbReference>
<dbReference type="PROSITE" id="PS51419">
    <property type="entry name" value="RAB"/>
    <property type="match status" value="1"/>
</dbReference>
<evidence type="ECO:0000256" key="13">
    <source>
        <dbReference type="ARBA" id="ARBA00023128"/>
    </source>
</evidence>
<gene>
    <name evidence="19" type="ORF">QCA50_015310</name>
</gene>
<evidence type="ECO:0000256" key="14">
    <source>
        <dbReference type="ARBA" id="ARBA00023134"/>
    </source>
</evidence>
<dbReference type="FunFam" id="3.40.50.300:FF:001330">
    <property type="entry name" value="Mitochondrial Rho GTPase 1"/>
    <property type="match status" value="1"/>
</dbReference>
<keyword evidence="15" id="KW-0472">Membrane</keyword>
<dbReference type="InterPro" id="IPR001806">
    <property type="entry name" value="Small_GTPase"/>
</dbReference>